<accession>A0ABZ1TQ60</accession>
<organism evidence="1 2">
    <name type="scientific">Streptomyces virginiae</name>
    <name type="common">Streptomyces cinnamonensis</name>
    <dbReference type="NCBI Taxonomy" id="1961"/>
    <lineage>
        <taxon>Bacteria</taxon>
        <taxon>Bacillati</taxon>
        <taxon>Actinomycetota</taxon>
        <taxon>Actinomycetes</taxon>
        <taxon>Kitasatosporales</taxon>
        <taxon>Streptomycetaceae</taxon>
        <taxon>Streptomyces</taxon>
    </lineage>
</organism>
<dbReference type="RefSeq" id="WP_328965735.1">
    <property type="nucleotide sequence ID" value="NZ_CP108090.1"/>
</dbReference>
<reference evidence="1" key="1">
    <citation type="submission" date="2022-10" db="EMBL/GenBank/DDBJ databases">
        <title>The complete genomes of actinobacterial strains from the NBC collection.</title>
        <authorList>
            <person name="Joergensen T.S."/>
            <person name="Alvarez Arevalo M."/>
            <person name="Sterndorff E.B."/>
            <person name="Faurdal D."/>
            <person name="Vuksanovic O."/>
            <person name="Mourched A.-S."/>
            <person name="Charusanti P."/>
            <person name="Shaw S."/>
            <person name="Blin K."/>
            <person name="Weber T."/>
        </authorList>
    </citation>
    <scope>NUCLEOTIDE SEQUENCE</scope>
    <source>
        <strain evidence="1">NBC_00248</strain>
    </source>
</reference>
<gene>
    <name evidence="1" type="ORF">OG517_42510</name>
</gene>
<evidence type="ECO:0000313" key="2">
    <source>
        <dbReference type="Proteomes" id="UP001432039"/>
    </source>
</evidence>
<keyword evidence="2" id="KW-1185">Reference proteome</keyword>
<dbReference type="Proteomes" id="UP001432039">
    <property type="component" value="Chromosome"/>
</dbReference>
<proteinExistence type="predicted"/>
<evidence type="ECO:0000313" key="1">
    <source>
        <dbReference type="EMBL" id="WUQ17521.1"/>
    </source>
</evidence>
<sequence length="63" mass="6512">MRIAAYEKASVTIGGHGLHPRGLDTYAVLASEYASLAEGDDFSGPEDAMGLDDLTGDLNTALA</sequence>
<protein>
    <submittedName>
        <fullName evidence="1">Uncharacterized protein</fullName>
    </submittedName>
</protein>
<name>A0ABZ1TQ60_STRVG</name>
<dbReference type="EMBL" id="CP108090">
    <property type="protein sequence ID" value="WUQ17521.1"/>
    <property type="molecule type" value="Genomic_DNA"/>
</dbReference>